<dbReference type="Proteomes" id="UP000051497">
    <property type="component" value="Unassembled WGS sequence"/>
</dbReference>
<dbReference type="AlphaFoldDB" id="A0A0Q9YWL0"/>
<dbReference type="EMBL" id="LKAJ02000001">
    <property type="protein sequence ID" value="MCS5710021.1"/>
    <property type="molecule type" value="Genomic_DNA"/>
</dbReference>
<keyword evidence="1" id="KW-1133">Transmembrane helix</keyword>
<feature type="transmembrane region" description="Helical" evidence="1">
    <location>
        <begin position="97"/>
        <end position="117"/>
    </location>
</feature>
<proteinExistence type="predicted"/>
<evidence type="ECO:0008006" key="5">
    <source>
        <dbReference type="Google" id="ProtNLM"/>
    </source>
</evidence>
<keyword evidence="1" id="KW-0472">Membrane</keyword>
<evidence type="ECO:0000313" key="2">
    <source>
        <dbReference type="EMBL" id="KRG21025.1"/>
    </source>
</evidence>
<dbReference type="PROSITE" id="PS51257">
    <property type="entry name" value="PROKAR_LIPOPROTEIN"/>
    <property type="match status" value="1"/>
</dbReference>
<comment type="caution">
    <text evidence="2">The sequence shown here is derived from an EMBL/GenBank/DDBJ whole genome shotgun (WGS) entry which is preliminary data.</text>
</comment>
<evidence type="ECO:0000313" key="4">
    <source>
        <dbReference type="Proteomes" id="UP000051497"/>
    </source>
</evidence>
<evidence type="ECO:0000256" key="1">
    <source>
        <dbReference type="SAM" id="Phobius"/>
    </source>
</evidence>
<organism evidence="2">
    <name type="scientific">Candidatus Berkiella aquae</name>
    <dbReference type="NCBI Taxonomy" id="295108"/>
    <lineage>
        <taxon>Bacteria</taxon>
        <taxon>Pseudomonadati</taxon>
        <taxon>Pseudomonadota</taxon>
        <taxon>Gammaproteobacteria</taxon>
        <taxon>Candidatus Berkiellales</taxon>
        <taxon>Candidatus Berkiellaceae</taxon>
        <taxon>Candidatus Berkiella</taxon>
    </lineage>
</organism>
<keyword evidence="4" id="KW-1185">Reference proteome</keyword>
<protein>
    <recommendedName>
        <fullName evidence="5">Lipoprotein</fullName>
    </recommendedName>
</protein>
<dbReference type="RefSeq" id="WP_075066567.1">
    <property type="nucleotide sequence ID" value="NZ_LKAJ02000001.1"/>
</dbReference>
<reference evidence="3" key="2">
    <citation type="journal article" date="2016" name="Genome Announc.">
        <title>Draft Genome Sequences of Two Novel Amoeba-Resistant Intranuclear Bacteria, 'Candidatus Berkiella cookevillensis' and 'Candidatus Berkiella aquae'.</title>
        <authorList>
            <person name="Mehari Y.T."/>
            <person name="Arivett B.A."/>
            <person name="Farone A.L."/>
            <person name="Gunderson J.H."/>
            <person name="Farone M.B."/>
        </authorList>
    </citation>
    <scope>NUCLEOTIDE SEQUENCE</scope>
    <source>
        <strain evidence="3">HT99</strain>
    </source>
</reference>
<reference evidence="3" key="3">
    <citation type="submission" date="2021-06" db="EMBL/GenBank/DDBJ databases">
        <title>Genomic Description and Analysis of Intracellular Bacteria, Candidatus Berkiella cookevillensis and Candidatus Berkiella aquae.</title>
        <authorList>
            <person name="Kidane D.T."/>
            <person name="Mehari Y.T."/>
            <person name="Rice F.C."/>
            <person name="Arivett B.A."/>
            <person name="Farone A.L."/>
            <person name="Berk S.G."/>
            <person name="Farone M.B."/>
        </authorList>
    </citation>
    <scope>NUCLEOTIDE SEQUENCE</scope>
    <source>
        <strain evidence="3">HT99</strain>
    </source>
</reference>
<keyword evidence="1" id="KW-0812">Transmembrane</keyword>
<name>A0A0Q9YWL0_9GAMM</name>
<sequence length="122" mass="13518">MKTKLMVLVGVFLIVGCALSTIAKENLSSETAQEIIVKRPIGCFLDDAPAPLSIASYAFYQAQVEKSQPVKALHNTTMMSCLFIRIVPYPLPLLSLMSWWLLGAMIVILPGIFLRTLHKKNV</sequence>
<evidence type="ECO:0000313" key="3">
    <source>
        <dbReference type="EMBL" id="MCS5710021.1"/>
    </source>
</evidence>
<dbReference type="STRING" id="295108.HT99x_01945"/>
<reference evidence="2" key="1">
    <citation type="submission" date="2015-09" db="EMBL/GenBank/DDBJ databases">
        <title>Draft Genome Sequences of Two Novel Amoeba-resistant Intranuclear Bacteria, Candidatus Berkiella cookevillensis and Candidatus Berkiella aquae.</title>
        <authorList>
            <person name="Mehari Y.T."/>
            <person name="Arivett B.A."/>
            <person name="Farone A.L."/>
            <person name="Gunderson J.H."/>
            <person name="Farone M.B."/>
        </authorList>
    </citation>
    <scope>NUCLEOTIDE SEQUENCE [LARGE SCALE GENOMIC DNA]</scope>
    <source>
        <strain evidence="2">HT99</strain>
    </source>
</reference>
<dbReference type="EMBL" id="LKAJ01000007">
    <property type="protein sequence ID" value="KRG21025.1"/>
    <property type="molecule type" value="Genomic_DNA"/>
</dbReference>
<gene>
    <name evidence="3" type="ORF">HT99x_001125</name>
    <name evidence="2" type="ORF">HT99x_01945</name>
</gene>
<accession>A0A0Q9YWL0</accession>